<organism evidence="2 3">
    <name type="scientific">Undibacterium squillarum</name>
    <dbReference type="NCBI Taxonomy" id="1131567"/>
    <lineage>
        <taxon>Bacteria</taxon>
        <taxon>Pseudomonadati</taxon>
        <taxon>Pseudomonadota</taxon>
        <taxon>Betaproteobacteria</taxon>
        <taxon>Burkholderiales</taxon>
        <taxon>Oxalobacteraceae</taxon>
        <taxon>Undibacterium</taxon>
    </lineage>
</organism>
<evidence type="ECO:0008006" key="4">
    <source>
        <dbReference type="Google" id="ProtNLM"/>
    </source>
</evidence>
<gene>
    <name evidence="2" type="ORF">GCM10010946_01530</name>
</gene>
<feature type="transmembrane region" description="Helical" evidence="1">
    <location>
        <begin position="159"/>
        <end position="180"/>
    </location>
</feature>
<dbReference type="Proteomes" id="UP000653343">
    <property type="component" value="Unassembled WGS sequence"/>
</dbReference>
<keyword evidence="1" id="KW-0812">Transmembrane</keyword>
<keyword evidence="1" id="KW-1133">Transmembrane helix</keyword>
<protein>
    <recommendedName>
        <fullName evidence="4">CPBP family intramembrane metalloprotease</fullName>
    </recommendedName>
</protein>
<keyword evidence="3" id="KW-1185">Reference proteome</keyword>
<accession>A0ABQ2XRG3</accession>
<dbReference type="EMBL" id="BMYU01000001">
    <property type="protein sequence ID" value="GGX28442.1"/>
    <property type="molecule type" value="Genomic_DNA"/>
</dbReference>
<reference evidence="3" key="1">
    <citation type="journal article" date="2019" name="Int. J. Syst. Evol. Microbiol.">
        <title>The Global Catalogue of Microorganisms (GCM) 10K type strain sequencing project: providing services to taxonomists for standard genome sequencing and annotation.</title>
        <authorList>
            <consortium name="The Broad Institute Genomics Platform"/>
            <consortium name="The Broad Institute Genome Sequencing Center for Infectious Disease"/>
            <person name="Wu L."/>
            <person name="Ma J."/>
        </authorList>
    </citation>
    <scope>NUCLEOTIDE SEQUENCE [LARGE SCALE GENOMIC DNA]</scope>
    <source>
        <strain evidence="3">KCTC 23917</strain>
    </source>
</reference>
<keyword evidence="1" id="KW-0472">Membrane</keyword>
<comment type="caution">
    <text evidence="2">The sequence shown here is derived from an EMBL/GenBank/DDBJ whole genome shotgun (WGS) entry which is preliminary data.</text>
</comment>
<evidence type="ECO:0000313" key="2">
    <source>
        <dbReference type="EMBL" id="GGX28442.1"/>
    </source>
</evidence>
<proteinExistence type="predicted"/>
<evidence type="ECO:0000313" key="3">
    <source>
        <dbReference type="Proteomes" id="UP000653343"/>
    </source>
</evidence>
<feature type="transmembrane region" description="Helical" evidence="1">
    <location>
        <begin position="80"/>
        <end position="101"/>
    </location>
</feature>
<sequence length="189" mass="21657">MDIALPGFLFDFLKKFYRVFIFCLLTPGQRWYTELIIKFSILFVLTYGIGFSFFILGDFSDPNILSDTNEAGGETRSTNLLGFVMLVVISPLIENALMVLYCRLCKFFRLHELLICLSFGFLFGGLHILLFGWLGVHAIFSFALQAGIYLNWYQSVNAYLRTVCFHALWNGTIFLIAICIERMPKGILI</sequence>
<name>A0ABQ2XRG3_9BURK</name>
<evidence type="ECO:0000256" key="1">
    <source>
        <dbReference type="SAM" id="Phobius"/>
    </source>
</evidence>
<feature type="transmembrane region" description="Helical" evidence="1">
    <location>
        <begin position="39"/>
        <end position="60"/>
    </location>
</feature>
<dbReference type="RefSeq" id="WP_189355109.1">
    <property type="nucleotide sequence ID" value="NZ_BMYU01000001.1"/>
</dbReference>
<feature type="transmembrane region" description="Helical" evidence="1">
    <location>
        <begin position="113"/>
        <end position="139"/>
    </location>
</feature>